<evidence type="ECO:0000256" key="4">
    <source>
        <dbReference type="ARBA" id="ARBA00022723"/>
    </source>
</evidence>
<dbReference type="GO" id="GO:0016787">
    <property type="term" value="F:hydrolase activity"/>
    <property type="evidence" value="ECO:0007669"/>
    <property type="project" value="UniProtKB-KW"/>
</dbReference>
<dbReference type="AlphaFoldDB" id="A0AAD9KHS1"/>
<feature type="domain" description="Helicase C-terminal" evidence="12">
    <location>
        <begin position="67"/>
        <end position="247"/>
    </location>
</feature>
<comment type="subcellular location">
    <subcellularLocation>
        <location evidence="1">Cytoplasm</location>
    </subcellularLocation>
</comment>
<dbReference type="Proteomes" id="UP001209878">
    <property type="component" value="Unassembled WGS sequence"/>
</dbReference>
<dbReference type="Gene3D" id="2.170.150.30">
    <property type="entry name" value="RIG-I-like receptor, C-terminal regulatory domain"/>
    <property type="match status" value="1"/>
</dbReference>
<evidence type="ECO:0000256" key="2">
    <source>
        <dbReference type="ARBA" id="ARBA00012552"/>
    </source>
</evidence>
<keyword evidence="8" id="KW-0862">Zinc</keyword>
<evidence type="ECO:0000259" key="13">
    <source>
        <dbReference type="PROSITE" id="PS51789"/>
    </source>
</evidence>
<organism evidence="14 15">
    <name type="scientific">Ridgeia piscesae</name>
    <name type="common">Tubeworm</name>
    <dbReference type="NCBI Taxonomy" id="27915"/>
    <lineage>
        <taxon>Eukaryota</taxon>
        <taxon>Metazoa</taxon>
        <taxon>Spiralia</taxon>
        <taxon>Lophotrochozoa</taxon>
        <taxon>Annelida</taxon>
        <taxon>Polychaeta</taxon>
        <taxon>Sedentaria</taxon>
        <taxon>Canalipalpata</taxon>
        <taxon>Sabellida</taxon>
        <taxon>Siboglinidae</taxon>
        <taxon>Ridgeia</taxon>
    </lineage>
</organism>
<keyword evidence="10" id="KW-0694">RNA-binding</keyword>
<keyword evidence="7" id="KW-0347">Helicase</keyword>
<dbReference type="InterPro" id="IPR038557">
    <property type="entry name" value="RLR_C_sf"/>
</dbReference>
<dbReference type="PROSITE" id="PS51789">
    <property type="entry name" value="RLR_CTR"/>
    <property type="match status" value="1"/>
</dbReference>
<feature type="domain" description="RLR CTR" evidence="13">
    <location>
        <begin position="266"/>
        <end position="393"/>
    </location>
</feature>
<dbReference type="Gene3D" id="3.40.50.300">
    <property type="entry name" value="P-loop containing nucleotide triphosphate hydrolases"/>
    <property type="match status" value="1"/>
</dbReference>
<evidence type="ECO:0000313" key="15">
    <source>
        <dbReference type="Proteomes" id="UP001209878"/>
    </source>
</evidence>
<dbReference type="Gene3D" id="1.20.1320.30">
    <property type="match status" value="1"/>
</dbReference>
<evidence type="ECO:0000256" key="7">
    <source>
        <dbReference type="ARBA" id="ARBA00022806"/>
    </source>
</evidence>
<evidence type="ECO:0000256" key="9">
    <source>
        <dbReference type="ARBA" id="ARBA00022840"/>
    </source>
</evidence>
<dbReference type="GO" id="GO:0005524">
    <property type="term" value="F:ATP binding"/>
    <property type="evidence" value="ECO:0007669"/>
    <property type="project" value="UniProtKB-KW"/>
</dbReference>
<evidence type="ECO:0000256" key="1">
    <source>
        <dbReference type="ARBA" id="ARBA00004496"/>
    </source>
</evidence>
<protein>
    <recommendedName>
        <fullName evidence="2">RNA helicase</fullName>
        <ecNumber evidence="2">3.6.4.13</ecNumber>
    </recommendedName>
</protein>
<dbReference type="SUPFAM" id="SSF52540">
    <property type="entry name" value="P-loop containing nucleoside triphosphate hydrolases"/>
    <property type="match status" value="1"/>
</dbReference>
<keyword evidence="9" id="KW-0067">ATP-binding</keyword>
<keyword evidence="15" id="KW-1185">Reference proteome</keyword>
<sequence>MYNEALYINADCQVQDALEFVLKTVEKINLELADDTERWLNQIFRERKAALEAMRDDPNLSNPKLDTIRQILLRYYQNDCDSRGIIFCRTRATTVALERWMKETPDLRPLKPKRLVAANAPTDKGARLFRDGHHKIIIATSVAEEGLDVQACNFVMRYEHVTNETARIQARVGNNVLNGNGGITFPRHRAGRARKPGAEYMLVTELGCGAAQRDEINRMREDLMNDAIRRIDRMDMADFTRQVRKHQHDAKLTRQLSMLGKQRELAQRNRRQPEGMHRLLCSRCSTLVCISLDIRRVENVHHVVIDEHLKTVASMRRYPKAAKHGDFDTRGKLNCRKCDKDWGVVAHYNNVLFPVLKLTNFVMEDDNGQRKCYKKWKDVPFHVEELSAEDIQRLHEEDIELIQW</sequence>
<evidence type="ECO:0000256" key="6">
    <source>
        <dbReference type="ARBA" id="ARBA00022801"/>
    </source>
</evidence>
<dbReference type="GO" id="GO:0046872">
    <property type="term" value="F:metal ion binding"/>
    <property type="evidence" value="ECO:0007669"/>
    <property type="project" value="UniProtKB-KW"/>
</dbReference>
<evidence type="ECO:0000256" key="3">
    <source>
        <dbReference type="ARBA" id="ARBA00022490"/>
    </source>
</evidence>
<dbReference type="GO" id="GO:0003724">
    <property type="term" value="F:RNA helicase activity"/>
    <property type="evidence" value="ECO:0007669"/>
    <property type="project" value="UniProtKB-EC"/>
</dbReference>
<accession>A0AAD9KHS1</accession>
<evidence type="ECO:0000259" key="12">
    <source>
        <dbReference type="PROSITE" id="PS51194"/>
    </source>
</evidence>
<dbReference type="InterPro" id="IPR041204">
    <property type="entry name" value="RIG-I-like_C"/>
</dbReference>
<evidence type="ECO:0000313" key="14">
    <source>
        <dbReference type="EMBL" id="KAK2171814.1"/>
    </source>
</evidence>
<reference evidence="14" key="1">
    <citation type="journal article" date="2023" name="Mol. Biol. Evol.">
        <title>Third-Generation Sequencing Reveals the Adaptive Role of the Epigenome in Three Deep-Sea Polychaetes.</title>
        <authorList>
            <person name="Perez M."/>
            <person name="Aroh O."/>
            <person name="Sun Y."/>
            <person name="Lan Y."/>
            <person name="Juniper S.K."/>
            <person name="Young C.R."/>
            <person name="Angers B."/>
            <person name="Qian P.Y."/>
        </authorList>
    </citation>
    <scope>NUCLEOTIDE SEQUENCE</scope>
    <source>
        <strain evidence="14">R07B-5</strain>
    </source>
</reference>
<proteinExistence type="predicted"/>
<dbReference type="InterPro" id="IPR027417">
    <property type="entry name" value="P-loop_NTPase"/>
</dbReference>
<dbReference type="Pfam" id="PF00271">
    <property type="entry name" value="Helicase_C"/>
    <property type="match status" value="1"/>
</dbReference>
<dbReference type="PANTHER" id="PTHR14074:SF16">
    <property type="entry name" value="ANTIVIRAL INNATE IMMUNE RESPONSE RECEPTOR RIG-I"/>
    <property type="match status" value="1"/>
</dbReference>
<name>A0AAD9KHS1_RIDPI</name>
<dbReference type="GO" id="GO:0051607">
    <property type="term" value="P:defense response to virus"/>
    <property type="evidence" value="ECO:0007669"/>
    <property type="project" value="UniProtKB-KW"/>
</dbReference>
<dbReference type="InterPro" id="IPR051363">
    <property type="entry name" value="RLR_Helicase"/>
</dbReference>
<dbReference type="EC" id="3.6.4.13" evidence="2"/>
<comment type="caution">
    <text evidence="14">The sequence shown here is derived from an EMBL/GenBank/DDBJ whole genome shotgun (WGS) entry which is preliminary data.</text>
</comment>
<keyword evidence="11" id="KW-0051">Antiviral defense</keyword>
<dbReference type="Pfam" id="PF18119">
    <property type="entry name" value="RIG-I_C"/>
    <property type="match status" value="1"/>
</dbReference>
<dbReference type="GO" id="GO:0003723">
    <property type="term" value="F:RNA binding"/>
    <property type="evidence" value="ECO:0007669"/>
    <property type="project" value="UniProtKB-KW"/>
</dbReference>
<dbReference type="EMBL" id="JAODUO010001023">
    <property type="protein sequence ID" value="KAK2171814.1"/>
    <property type="molecule type" value="Genomic_DNA"/>
</dbReference>
<dbReference type="InterPro" id="IPR021673">
    <property type="entry name" value="RLR_CTR"/>
</dbReference>
<keyword evidence="3" id="KW-0963">Cytoplasm</keyword>
<dbReference type="InterPro" id="IPR001650">
    <property type="entry name" value="Helicase_C-like"/>
</dbReference>
<keyword evidence="4" id="KW-0479">Metal-binding</keyword>
<dbReference type="PANTHER" id="PTHR14074">
    <property type="entry name" value="HELICASE WITH DEATH DOMAIN-RELATED"/>
    <property type="match status" value="1"/>
</dbReference>
<dbReference type="GO" id="GO:0005737">
    <property type="term" value="C:cytoplasm"/>
    <property type="evidence" value="ECO:0007669"/>
    <property type="project" value="UniProtKB-SubCell"/>
</dbReference>
<keyword evidence="6" id="KW-0378">Hydrolase</keyword>
<evidence type="ECO:0000256" key="10">
    <source>
        <dbReference type="ARBA" id="ARBA00022884"/>
    </source>
</evidence>
<gene>
    <name evidence="14" type="ORF">NP493_1018g00054</name>
</gene>
<evidence type="ECO:0000256" key="11">
    <source>
        <dbReference type="ARBA" id="ARBA00023118"/>
    </source>
</evidence>
<dbReference type="Pfam" id="PF11648">
    <property type="entry name" value="RIG-I_C-RD"/>
    <property type="match status" value="1"/>
</dbReference>
<keyword evidence="5" id="KW-0547">Nucleotide-binding</keyword>
<evidence type="ECO:0000256" key="8">
    <source>
        <dbReference type="ARBA" id="ARBA00022833"/>
    </source>
</evidence>
<evidence type="ECO:0000256" key="5">
    <source>
        <dbReference type="ARBA" id="ARBA00022741"/>
    </source>
</evidence>
<dbReference type="PROSITE" id="PS51194">
    <property type="entry name" value="HELICASE_CTER"/>
    <property type="match status" value="1"/>
</dbReference>